<gene>
    <name evidence="2" type="ORF">JD844_033300</name>
</gene>
<dbReference type="Gene3D" id="2.100.10.20">
    <property type="entry name" value="Vitelline membrane outer layer protein I (VOMI)"/>
    <property type="match status" value="1"/>
</dbReference>
<dbReference type="PANTHER" id="PTHR18841:SF2">
    <property type="entry name" value="VITELLINE MEMBRANE OUTER LAYER PROTEIN 1 HOMOLOG"/>
    <property type="match status" value="1"/>
</dbReference>
<evidence type="ECO:0000313" key="3">
    <source>
        <dbReference type="Proteomes" id="UP000826234"/>
    </source>
</evidence>
<comment type="caution">
    <text evidence="2">The sequence shown here is derived from an EMBL/GenBank/DDBJ whole genome shotgun (WGS) entry which is preliminary data.</text>
</comment>
<keyword evidence="1" id="KW-0732">Signal</keyword>
<evidence type="ECO:0000313" key="2">
    <source>
        <dbReference type="EMBL" id="KAH0625148.1"/>
    </source>
</evidence>
<feature type="chain" id="PRO_5045985337" description="Vitelline membrane outer layer protein 1 homolog" evidence="1">
    <location>
        <begin position="31"/>
        <end position="123"/>
    </location>
</feature>
<dbReference type="Proteomes" id="UP000826234">
    <property type="component" value="Unassembled WGS sequence"/>
</dbReference>
<dbReference type="PANTHER" id="PTHR18841">
    <property type="entry name" value="VITELLINE MEMBRANE OUTER LAYER PROTEIN I-RELATED"/>
    <property type="match status" value="1"/>
</dbReference>
<protein>
    <recommendedName>
        <fullName evidence="4">Vitelline membrane outer layer protein 1 homolog</fullName>
    </recommendedName>
</protein>
<dbReference type="SUPFAM" id="SSF51092">
    <property type="entry name" value="Vitelline membrane outer protein-I (VMO-I)"/>
    <property type="match status" value="1"/>
</dbReference>
<proteinExistence type="predicted"/>
<dbReference type="EMBL" id="JAIPUX010001232">
    <property type="protein sequence ID" value="KAH0625148.1"/>
    <property type="molecule type" value="Genomic_DNA"/>
</dbReference>
<evidence type="ECO:0000256" key="1">
    <source>
        <dbReference type="SAM" id="SignalP"/>
    </source>
</evidence>
<dbReference type="Pfam" id="PF03762">
    <property type="entry name" value="VOMI"/>
    <property type="match status" value="1"/>
</dbReference>
<evidence type="ECO:0008006" key="4">
    <source>
        <dbReference type="Google" id="ProtNLM"/>
    </source>
</evidence>
<reference evidence="2 3" key="1">
    <citation type="journal article" date="2022" name="Gigascience">
        <title>A chromosome-level genome assembly and annotation of the desert horned lizard, Phrynosoma platyrhinos, provides insight into chromosomal rearrangements among reptiles.</title>
        <authorList>
            <person name="Koochekian N."/>
            <person name="Ascanio A."/>
            <person name="Farleigh K."/>
            <person name="Card D.C."/>
            <person name="Schield D.R."/>
            <person name="Castoe T.A."/>
            <person name="Jezkova T."/>
        </authorList>
    </citation>
    <scope>NUCLEOTIDE SEQUENCE [LARGE SCALE GENOMIC DNA]</scope>
    <source>
        <strain evidence="2">NK-2021</strain>
    </source>
</reference>
<sequence length="123" mass="13541">MKQRNQSDASMYSLFELSFLWLIVKWGGWTKTEICPKGNLIAFSLQVQEYLGPVLDDSGGNNIRFNCAEGNVLTGQSHDWGTFGKWSPSCTVGAICGLQTKVEDDQGAGDDTALNDVMFFCCD</sequence>
<dbReference type="InterPro" id="IPR005515">
    <property type="entry name" value="VOMI"/>
</dbReference>
<accession>A0ABQ7T7C7</accession>
<organism evidence="2 3">
    <name type="scientific">Phrynosoma platyrhinos</name>
    <name type="common">Desert horned lizard</name>
    <dbReference type="NCBI Taxonomy" id="52577"/>
    <lineage>
        <taxon>Eukaryota</taxon>
        <taxon>Metazoa</taxon>
        <taxon>Chordata</taxon>
        <taxon>Craniata</taxon>
        <taxon>Vertebrata</taxon>
        <taxon>Euteleostomi</taxon>
        <taxon>Lepidosauria</taxon>
        <taxon>Squamata</taxon>
        <taxon>Bifurcata</taxon>
        <taxon>Unidentata</taxon>
        <taxon>Episquamata</taxon>
        <taxon>Toxicofera</taxon>
        <taxon>Iguania</taxon>
        <taxon>Phrynosomatidae</taxon>
        <taxon>Phrynosomatinae</taxon>
        <taxon>Phrynosoma</taxon>
    </lineage>
</organism>
<dbReference type="InterPro" id="IPR036706">
    <property type="entry name" value="VOMI_sf"/>
</dbReference>
<name>A0ABQ7T7C7_PHRPL</name>
<feature type="signal peptide" evidence="1">
    <location>
        <begin position="1"/>
        <end position="30"/>
    </location>
</feature>
<keyword evidence="3" id="KW-1185">Reference proteome</keyword>